<evidence type="ECO:0000313" key="1">
    <source>
        <dbReference type="EMBL" id="KAJ7335541.1"/>
    </source>
</evidence>
<protein>
    <submittedName>
        <fullName evidence="1">Uncharacterized protein</fullName>
    </submittedName>
</protein>
<proteinExistence type="predicted"/>
<name>A0A9Q0Y098_9SAUR</name>
<accession>A0A9Q0Y098</accession>
<evidence type="ECO:0000313" key="2">
    <source>
        <dbReference type="Proteomes" id="UP001142489"/>
    </source>
</evidence>
<gene>
    <name evidence="1" type="ORF">JRQ81_013482</name>
</gene>
<dbReference type="Proteomes" id="UP001142489">
    <property type="component" value="Unassembled WGS sequence"/>
</dbReference>
<reference evidence="1" key="1">
    <citation type="journal article" date="2023" name="DNA Res.">
        <title>Chromosome-level genome assembly of Phrynocephalus forsythii using third-generation DNA sequencing and Hi-C analysis.</title>
        <authorList>
            <person name="Qi Y."/>
            <person name="Zhao W."/>
            <person name="Zhao Y."/>
            <person name="Niu C."/>
            <person name="Cao S."/>
            <person name="Zhang Y."/>
        </authorList>
    </citation>
    <scope>NUCLEOTIDE SEQUENCE</scope>
    <source>
        <tissue evidence="1">Muscle</tissue>
    </source>
</reference>
<comment type="caution">
    <text evidence="1">The sequence shown here is derived from an EMBL/GenBank/DDBJ whole genome shotgun (WGS) entry which is preliminary data.</text>
</comment>
<keyword evidence="2" id="KW-1185">Reference proteome</keyword>
<dbReference type="AlphaFoldDB" id="A0A9Q0Y098"/>
<sequence>MSLVRPYTQKVPKFVGERVEELVFHKVNLPLFSYPTLLIVQGNEEWSPVLQQATHQTGRRHYSRVMKVPFVHEETHSLREGALKEVNALEPNVKRNTDD</sequence>
<organism evidence="1 2">
    <name type="scientific">Phrynocephalus forsythii</name>
    <dbReference type="NCBI Taxonomy" id="171643"/>
    <lineage>
        <taxon>Eukaryota</taxon>
        <taxon>Metazoa</taxon>
        <taxon>Chordata</taxon>
        <taxon>Craniata</taxon>
        <taxon>Vertebrata</taxon>
        <taxon>Euteleostomi</taxon>
        <taxon>Lepidosauria</taxon>
        <taxon>Squamata</taxon>
        <taxon>Bifurcata</taxon>
        <taxon>Unidentata</taxon>
        <taxon>Episquamata</taxon>
        <taxon>Toxicofera</taxon>
        <taxon>Iguania</taxon>
        <taxon>Acrodonta</taxon>
        <taxon>Agamidae</taxon>
        <taxon>Agaminae</taxon>
        <taxon>Phrynocephalus</taxon>
    </lineage>
</organism>
<dbReference type="EMBL" id="JAPFRF010000004">
    <property type="protein sequence ID" value="KAJ7335541.1"/>
    <property type="molecule type" value="Genomic_DNA"/>
</dbReference>